<evidence type="ECO:0000256" key="5">
    <source>
        <dbReference type="ARBA" id="ARBA00023136"/>
    </source>
</evidence>
<dbReference type="KEGG" id="cim:CIMG_11703"/>
<evidence type="ECO:0000256" key="1">
    <source>
        <dbReference type="ARBA" id="ARBA00004370"/>
    </source>
</evidence>
<reference evidence="8" key="1">
    <citation type="journal article" date="2009" name="Genome Res.">
        <title>Comparative genomic analyses of the human fungal pathogens Coccidioides and their relatives.</title>
        <authorList>
            <person name="Sharpton T.J."/>
            <person name="Stajich J.E."/>
            <person name="Rounsley S.D."/>
            <person name="Gardner M.J."/>
            <person name="Wortman J.R."/>
            <person name="Jordar V.S."/>
            <person name="Maiti R."/>
            <person name="Kodira C.D."/>
            <person name="Neafsey D.E."/>
            <person name="Zeng Q."/>
            <person name="Hung C.-Y."/>
            <person name="McMahan C."/>
            <person name="Muszewska A."/>
            <person name="Grynberg M."/>
            <person name="Mandel M.A."/>
            <person name="Kellner E.M."/>
            <person name="Barker B.M."/>
            <person name="Galgiani J.N."/>
            <person name="Orbach M.J."/>
            <person name="Kirkland T.N."/>
            <person name="Cole G.T."/>
            <person name="Henn M.R."/>
            <person name="Birren B.W."/>
            <person name="Taylor J.W."/>
        </authorList>
    </citation>
    <scope>NUCLEOTIDE SEQUENCE [LARGE SCALE GENOMIC DNA]</scope>
    <source>
        <strain evidence="8">RS</strain>
    </source>
</reference>
<dbReference type="VEuPathDB" id="FungiDB:CIMG_11703"/>
<dbReference type="OrthoDB" id="3990500at2759"/>
<evidence type="ECO:0000256" key="6">
    <source>
        <dbReference type="SAM" id="SignalP"/>
    </source>
</evidence>
<dbReference type="Pfam" id="PF04930">
    <property type="entry name" value="FUN14"/>
    <property type="match status" value="1"/>
</dbReference>
<comment type="similarity">
    <text evidence="2">Belongs to the FUN14 family.</text>
</comment>
<evidence type="ECO:0000313" key="7">
    <source>
        <dbReference type="EMBL" id="KJF60529.1"/>
    </source>
</evidence>
<feature type="chain" id="PRO_5002331179" description="FUN14 family protein" evidence="6">
    <location>
        <begin position="32"/>
        <end position="155"/>
    </location>
</feature>
<keyword evidence="8" id="KW-1185">Reference proteome</keyword>
<keyword evidence="6" id="KW-0732">Signal</keyword>
<evidence type="ECO:0000313" key="8">
    <source>
        <dbReference type="Proteomes" id="UP000001261"/>
    </source>
</evidence>
<dbReference type="Proteomes" id="UP000001261">
    <property type="component" value="Unassembled WGS sequence"/>
</dbReference>
<dbReference type="PANTHER" id="PTHR21346:SF0">
    <property type="entry name" value="RE45833P"/>
    <property type="match status" value="1"/>
</dbReference>
<dbReference type="AlphaFoldDB" id="A0A0D8JTQ5"/>
<keyword evidence="4" id="KW-1133">Transmembrane helix</keyword>
<evidence type="ECO:0000256" key="3">
    <source>
        <dbReference type="ARBA" id="ARBA00022692"/>
    </source>
</evidence>
<dbReference type="GO" id="GO:0000422">
    <property type="term" value="P:autophagy of mitochondrion"/>
    <property type="evidence" value="ECO:0007669"/>
    <property type="project" value="TreeGrafter"/>
</dbReference>
<dbReference type="PANTHER" id="PTHR21346">
    <property type="entry name" value="FUN14 DOMAIN CONTAINING"/>
    <property type="match status" value="1"/>
</dbReference>
<feature type="signal peptide" evidence="6">
    <location>
        <begin position="1"/>
        <end position="31"/>
    </location>
</feature>
<keyword evidence="5" id="KW-0472">Membrane</keyword>
<name>A0A0D8JTQ5_COCIM</name>
<proteinExistence type="inferred from homology"/>
<sequence>MASQFLRFVNRPLLLSMPLAASFLLFRPNPAVVIHCDYAPRTPGQPAWCSRPSPLEGDCSFGSLNPHTVRQISLGSVLGLIAGVGLRIFSRTLTFTLGVAILLIEWAASKGYNIVPTKFLQRYVKSVDVRRAVTKNLAFKASFGTTLMLSAFSEF</sequence>
<dbReference type="EMBL" id="GG704912">
    <property type="protein sequence ID" value="KJF60529.1"/>
    <property type="molecule type" value="Genomic_DNA"/>
</dbReference>
<dbReference type="RefSeq" id="XP_004445334.1">
    <property type="nucleotide sequence ID" value="XM_004445277.1"/>
</dbReference>
<reference evidence="8" key="2">
    <citation type="journal article" date="2010" name="Genome Res.">
        <title>Population genomic sequencing of Coccidioides fungi reveals recent hybridization and transposon control.</title>
        <authorList>
            <person name="Neafsey D.E."/>
            <person name="Barker B.M."/>
            <person name="Sharpton T.J."/>
            <person name="Stajich J.E."/>
            <person name="Park D.J."/>
            <person name="Whiston E."/>
            <person name="Hung C.-Y."/>
            <person name="McMahan C."/>
            <person name="White J."/>
            <person name="Sykes S."/>
            <person name="Heiman D."/>
            <person name="Young S."/>
            <person name="Zeng Q."/>
            <person name="Abouelleil A."/>
            <person name="Aftuck L."/>
            <person name="Bessette D."/>
            <person name="Brown A."/>
            <person name="FitzGerald M."/>
            <person name="Lui A."/>
            <person name="Macdonald J.P."/>
            <person name="Priest M."/>
            <person name="Orbach M.J."/>
            <person name="Galgiani J.N."/>
            <person name="Kirkland T.N."/>
            <person name="Cole G.T."/>
            <person name="Birren B.W."/>
            <person name="Henn M.R."/>
            <person name="Taylor J.W."/>
            <person name="Rounsley S.D."/>
        </authorList>
    </citation>
    <scope>GENOME REANNOTATION</scope>
    <source>
        <strain evidence="8">RS</strain>
    </source>
</reference>
<comment type="subcellular location">
    <subcellularLocation>
        <location evidence="1">Membrane</location>
    </subcellularLocation>
</comment>
<organism evidence="7 8">
    <name type="scientific">Coccidioides immitis (strain RS)</name>
    <name type="common">Valley fever fungus</name>
    <dbReference type="NCBI Taxonomy" id="246410"/>
    <lineage>
        <taxon>Eukaryota</taxon>
        <taxon>Fungi</taxon>
        <taxon>Dikarya</taxon>
        <taxon>Ascomycota</taxon>
        <taxon>Pezizomycotina</taxon>
        <taxon>Eurotiomycetes</taxon>
        <taxon>Eurotiomycetidae</taxon>
        <taxon>Onygenales</taxon>
        <taxon>Onygenaceae</taxon>
        <taxon>Coccidioides</taxon>
    </lineage>
</organism>
<dbReference type="GeneID" id="24163833"/>
<evidence type="ECO:0008006" key="9">
    <source>
        <dbReference type="Google" id="ProtNLM"/>
    </source>
</evidence>
<keyword evidence="3" id="KW-0812">Transmembrane</keyword>
<accession>A0A0D8JTQ5</accession>
<dbReference type="STRING" id="246410.A0A0D8JTQ5"/>
<dbReference type="GO" id="GO:0005741">
    <property type="term" value="C:mitochondrial outer membrane"/>
    <property type="evidence" value="ECO:0007669"/>
    <property type="project" value="TreeGrafter"/>
</dbReference>
<dbReference type="InParanoid" id="A0A0D8JTQ5"/>
<evidence type="ECO:0000256" key="4">
    <source>
        <dbReference type="ARBA" id="ARBA00022989"/>
    </source>
</evidence>
<dbReference type="InterPro" id="IPR007014">
    <property type="entry name" value="FUN14"/>
</dbReference>
<dbReference type="OMA" id="CDYAPRT"/>
<gene>
    <name evidence="7" type="ORF">CIMG_11703</name>
</gene>
<evidence type="ECO:0000256" key="2">
    <source>
        <dbReference type="ARBA" id="ARBA00009160"/>
    </source>
</evidence>
<protein>
    <recommendedName>
        <fullName evidence="9">FUN14 family protein</fullName>
    </recommendedName>
</protein>